<comment type="caution">
    <text evidence="2">The sequence shown here is derived from an EMBL/GenBank/DDBJ whole genome shotgun (WGS) entry which is preliminary data.</text>
</comment>
<dbReference type="SUPFAM" id="SSF143870">
    <property type="entry name" value="PF0523-like"/>
    <property type="match status" value="1"/>
</dbReference>
<dbReference type="Gene3D" id="3.30.2380.10">
    <property type="entry name" value="CGI121/TPRKB"/>
    <property type="match status" value="1"/>
</dbReference>
<reference evidence="2" key="1">
    <citation type="journal article" date="2015" name="Nature">
        <title>Complex archaea that bridge the gap between prokaryotes and eukaryotes.</title>
        <authorList>
            <person name="Spang A."/>
            <person name="Saw J.H."/>
            <person name="Jorgensen S.L."/>
            <person name="Zaremba-Niedzwiedzka K."/>
            <person name="Martijn J."/>
            <person name="Lind A.E."/>
            <person name="van Eijk R."/>
            <person name="Schleper C."/>
            <person name="Guy L."/>
            <person name="Ettema T.J."/>
        </authorList>
    </citation>
    <scope>NUCLEOTIDE SEQUENCE</scope>
</reference>
<name>A0A0F9F1A7_9ZZZZ</name>
<evidence type="ECO:0000313" key="2">
    <source>
        <dbReference type="EMBL" id="KKL44832.1"/>
    </source>
</evidence>
<evidence type="ECO:0000256" key="1">
    <source>
        <dbReference type="ARBA" id="ARBA00005546"/>
    </source>
</evidence>
<sequence>VFYYNLNISNKKKIELLLYLSTNRQISRSIYAFGINPSDISSGNLLYCIISPINNLNKINNELLKVLKADETELSINIQSNEKFNLIREYFEISEQQIACILNSYGIDKNSLDSNLRSKISALYDLICERMALLNIEKTLR</sequence>
<organism evidence="2">
    <name type="scientific">marine sediment metagenome</name>
    <dbReference type="NCBI Taxonomy" id="412755"/>
    <lineage>
        <taxon>unclassified sequences</taxon>
        <taxon>metagenomes</taxon>
        <taxon>ecological metagenomes</taxon>
    </lineage>
</organism>
<comment type="similarity">
    <text evidence="1">Belongs to the CGI121/TPRKB family.</text>
</comment>
<dbReference type="NCBIfam" id="NF011465">
    <property type="entry name" value="PRK14886.1-1"/>
    <property type="match status" value="1"/>
</dbReference>
<proteinExistence type="inferred from homology"/>
<feature type="non-terminal residue" evidence="2">
    <location>
        <position position="1"/>
    </location>
</feature>
<dbReference type="InterPro" id="IPR013926">
    <property type="entry name" value="CGI121/TPRKB"/>
</dbReference>
<dbReference type="EMBL" id="LAZR01034612">
    <property type="protein sequence ID" value="KKL44832.1"/>
    <property type="molecule type" value="Genomic_DNA"/>
</dbReference>
<dbReference type="AlphaFoldDB" id="A0A0F9F1A7"/>
<dbReference type="Pfam" id="PF08617">
    <property type="entry name" value="CGI-121"/>
    <property type="match status" value="1"/>
</dbReference>
<gene>
    <name evidence="2" type="ORF">LCGC14_2361720</name>
</gene>
<dbReference type="InterPro" id="IPR036504">
    <property type="entry name" value="CGI121/TPRKB_sf"/>
</dbReference>
<protein>
    <submittedName>
        <fullName evidence="2">Uncharacterized protein</fullName>
    </submittedName>
</protein>
<accession>A0A0F9F1A7</accession>